<dbReference type="EMBL" id="JAHYIQ010000026">
    <property type="protein sequence ID" value="KAK1121386.1"/>
    <property type="molecule type" value="Genomic_DNA"/>
</dbReference>
<proteinExistence type="predicted"/>
<protein>
    <submittedName>
        <fullName evidence="2">Uncharacterized protein</fullName>
    </submittedName>
</protein>
<organism evidence="2 3">
    <name type="scientific">Melipona bicolor</name>
    <dbReference type="NCBI Taxonomy" id="60889"/>
    <lineage>
        <taxon>Eukaryota</taxon>
        <taxon>Metazoa</taxon>
        <taxon>Ecdysozoa</taxon>
        <taxon>Arthropoda</taxon>
        <taxon>Hexapoda</taxon>
        <taxon>Insecta</taxon>
        <taxon>Pterygota</taxon>
        <taxon>Neoptera</taxon>
        <taxon>Endopterygota</taxon>
        <taxon>Hymenoptera</taxon>
        <taxon>Apocrita</taxon>
        <taxon>Aculeata</taxon>
        <taxon>Apoidea</taxon>
        <taxon>Anthophila</taxon>
        <taxon>Apidae</taxon>
        <taxon>Melipona</taxon>
    </lineage>
</organism>
<reference evidence="2" key="1">
    <citation type="submission" date="2021-10" db="EMBL/GenBank/DDBJ databases">
        <title>Melipona bicolor Genome sequencing and assembly.</title>
        <authorList>
            <person name="Araujo N.S."/>
            <person name="Arias M.C."/>
        </authorList>
    </citation>
    <scope>NUCLEOTIDE SEQUENCE</scope>
    <source>
        <strain evidence="2">USP_2M_L1-L4_2017</strain>
        <tissue evidence="2">Whole body</tissue>
    </source>
</reference>
<dbReference type="AlphaFoldDB" id="A0AA40KI85"/>
<feature type="compositionally biased region" description="Polar residues" evidence="1">
    <location>
        <begin position="44"/>
        <end position="55"/>
    </location>
</feature>
<accession>A0AA40KI85</accession>
<feature type="region of interest" description="Disordered" evidence="1">
    <location>
        <begin position="1"/>
        <end position="55"/>
    </location>
</feature>
<gene>
    <name evidence="2" type="ORF">K0M31_010188</name>
</gene>
<feature type="compositionally biased region" description="Basic and acidic residues" evidence="1">
    <location>
        <begin position="11"/>
        <end position="26"/>
    </location>
</feature>
<evidence type="ECO:0000313" key="3">
    <source>
        <dbReference type="Proteomes" id="UP001177670"/>
    </source>
</evidence>
<evidence type="ECO:0000313" key="2">
    <source>
        <dbReference type="EMBL" id="KAK1121386.1"/>
    </source>
</evidence>
<evidence type="ECO:0000256" key="1">
    <source>
        <dbReference type="SAM" id="MobiDB-lite"/>
    </source>
</evidence>
<comment type="caution">
    <text evidence="2">The sequence shown here is derived from an EMBL/GenBank/DDBJ whole genome shotgun (WGS) entry which is preliminary data.</text>
</comment>
<sequence length="157" mass="17333">MLLSQRSPSPPHEETRVIDRHRERSTTRGTVQDRQTELLPSRGSPKSSNDTASSSSRFFHKHLTTILTTYVAVCARSSAIDRDPRPLDFAAVFVVRGNARSQEDTHRGSTLIASGSGQSMMSETIGEERPLNDGDRSVDGGQTSIVAFYNRVVETTR</sequence>
<dbReference type="Proteomes" id="UP001177670">
    <property type="component" value="Unassembled WGS sequence"/>
</dbReference>
<name>A0AA40KI85_9HYME</name>
<keyword evidence="3" id="KW-1185">Reference proteome</keyword>